<feature type="compositionally biased region" description="Basic and acidic residues" evidence="1">
    <location>
        <begin position="53"/>
        <end position="67"/>
    </location>
</feature>
<dbReference type="InterPro" id="IPR025737">
    <property type="entry name" value="FApF"/>
</dbReference>
<evidence type="ECO:0000256" key="1">
    <source>
        <dbReference type="SAM" id="MobiDB-lite"/>
    </source>
</evidence>
<organism evidence="2 3">
    <name type="scientific">Sphingomonas oleivorans</name>
    <dbReference type="NCBI Taxonomy" id="1735121"/>
    <lineage>
        <taxon>Bacteria</taxon>
        <taxon>Pseudomonadati</taxon>
        <taxon>Pseudomonadota</taxon>
        <taxon>Alphaproteobacteria</taxon>
        <taxon>Sphingomonadales</taxon>
        <taxon>Sphingomonadaceae</taxon>
        <taxon>Sphingomonas</taxon>
    </lineage>
</organism>
<dbReference type="Pfam" id="PF13557">
    <property type="entry name" value="Phenol_MetA_deg"/>
    <property type="match status" value="1"/>
</dbReference>
<proteinExistence type="predicted"/>
<dbReference type="EMBL" id="NWBU01000004">
    <property type="protein sequence ID" value="PTQ13158.1"/>
    <property type="molecule type" value="Genomic_DNA"/>
</dbReference>
<protein>
    <recommendedName>
        <fullName evidence="4">Transporter</fullName>
    </recommendedName>
</protein>
<evidence type="ECO:0008006" key="4">
    <source>
        <dbReference type="Google" id="ProtNLM"/>
    </source>
</evidence>
<comment type="caution">
    <text evidence="2">The sequence shown here is derived from an EMBL/GenBank/DDBJ whole genome shotgun (WGS) entry which is preliminary data.</text>
</comment>
<feature type="region of interest" description="Disordered" evidence="1">
    <location>
        <begin position="53"/>
        <end position="100"/>
    </location>
</feature>
<dbReference type="Proteomes" id="UP000244162">
    <property type="component" value="Unassembled WGS sequence"/>
</dbReference>
<evidence type="ECO:0000313" key="3">
    <source>
        <dbReference type="Proteomes" id="UP000244162"/>
    </source>
</evidence>
<sequence length="422" mass="45200">MLAGMSWANPAFAQAPAKDDKAALLEELARERAALEAQQRALDEQRARLRALEERLAGRPATGRDRPNAGPPGSVPLPPSPAPVASARTGAQPVGEAPSDQRQVQVAVLGEQGGIITRAGRLTVEASLEYARADRNRVIFRGIEIPQSVLVGVFDINESRQDVLTAAATLRLGLTGRLETHARLPYVYRSDRSVLAPVADPANPNAGQIDHPVTNGGIGDVDFGLRYQFTNGRNGWPYLIAGMQAVAPTGTNPFKVRRDALGNALEAATGAGFWGATPSLTAILPTDPAVLFGTLGYTVNFGRDIGRRIGPAFVDRVKPGDEPAASAGIAVSLNPRTSLSFGYAHTWSFGTKTRLRSIDPRTGELGELSSTKTRDLQLGRFLFGISYRTNRRTTVNWNVELGATDDATDLRTTLRIPLTIDP</sequence>
<feature type="compositionally biased region" description="Pro residues" evidence="1">
    <location>
        <begin position="69"/>
        <end position="82"/>
    </location>
</feature>
<keyword evidence="3" id="KW-1185">Reference proteome</keyword>
<evidence type="ECO:0000313" key="2">
    <source>
        <dbReference type="EMBL" id="PTQ13158.1"/>
    </source>
</evidence>
<name>A0A2T5G1Z6_9SPHN</name>
<accession>A0A2T5G1Z6</accession>
<dbReference type="AlphaFoldDB" id="A0A2T5G1Z6"/>
<gene>
    <name evidence="2" type="ORF">CLG96_03240</name>
</gene>
<reference evidence="2 3" key="1">
    <citation type="submission" date="2017-09" db="EMBL/GenBank/DDBJ databases">
        <title>Sphingomonas panjinensis sp.nov., isolated from oil-contaminated soil.</title>
        <authorList>
            <person name="Wang L."/>
            <person name="Chen L."/>
        </authorList>
    </citation>
    <scope>NUCLEOTIDE SEQUENCE [LARGE SCALE GENOMIC DNA]</scope>
    <source>
        <strain evidence="2 3">FW-11</strain>
    </source>
</reference>